<evidence type="ECO:0000259" key="2">
    <source>
        <dbReference type="Pfam" id="PF03732"/>
    </source>
</evidence>
<dbReference type="EMBL" id="AMQN01027490">
    <property type="status" value="NOT_ANNOTATED_CDS"/>
    <property type="molecule type" value="Genomic_DNA"/>
</dbReference>
<feature type="compositionally biased region" description="Basic and acidic residues" evidence="1">
    <location>
        <begin position="374"/>
        <end position="396"/>
    </location>
</feature>
<dbReference type="EnsemblMetazoa" id="CapteT188900">
    <property type="protein sequence ID" value="CapteP188900"/>
    <property type="gene ID" value="CapteG188900"/>
</dbReference>
<evidence type="ECO:0000256" key="1">
    <source>
        <dbReference type="SAM" id="MobiDB-lite"/>
    </source>
</evidence>
<accession>R7TV18</accession>
<dbReference type="Pfam" id="PF03732">
    <property type="entry name" value="Retrotrans_gag"/>
    <property type="match status" value="1"/>
</dbReference>
<organism evidence="3">
    <name type="scientific">Capitella teleta</name>
    <name type="common">Polychaete worm</name>
    <dbReference type="NCBI Taxonomy" id="283909"/>
    <lineage>
        <taxon>Eukaryota</taxon>
        <taxon>Metazoa</taxon>
        <taxon>Spiralia</taxon>
        <taxon>Lophotrochozoa</taxon>
        <taxon>Annelida</taxon>
        <taxon>Polychaeta</taxon>
        <taxon>Sedentaria</taxon>
        <taxon>Scolecida</taxon>
        <taxon>Capitellidae</taxon>
        <taxon>Capitella</taxon>
    </lineage>
</organism>
<feature type="compositionally biased region" description="Basic and acidic residues" evidence="1">
    <location>
        <begin position="437"/>
        <end position="456"/>
    </location>
</feature>
<reference evidence="3 5" key="2">
    <citation type="journal article" date="2013" name="Nature">
        <title>Insights into bilaterian evolution from three spiralian genomes.</title>
        <authorList>
            <person name="Simakov O."/>
            <person name="Marletaz F."/>
            <person name="Cho S.J."/>
            <person name="Edsinger-Gonzales E."/>
            <person name="Havlak P."/>
            <person name="Hellsten U."/>
            <person name="Kuo D.H."/>
            <person name="Larsson T."/>
            <person name="Lv J."/>
            <person name="Arendt D."/>
            <person name="Savage R."/>
            <person name="Osoegawa K."/>
            <person name="de Jong P."/>
            <person name="Grimwood J."/>
            <person name="Chapman J.A."/>
            <person name="Shapiro H."/>
            <person name="Aerts A."/>
            <person name="Otillar R.P."/>
            <person name="Terry A.Y."/>
            <person name="Boore J.L."/>
            <person name="Grigoriev I.V."/>
            <person name="Lindberg D.R."/>
            <person name="Seaver E.C."/>
            <person name="Weisblat D.A."/>
            <person name="Putnam N.H."/>
            <person name="Rokhsar D.S."/>
        </authorList>
    </citation>
    <scope>NUCLEOTIDE SEQUENCE</scope>
    <source>
        <strain evidence="3 5">I ESC-2004</strain>
    </source>
</reference>
<name>R7TV18_CAPTE</name>
<gene>
    <name evidence="3" type="ORF">CAPTEDRAFT_188900</name>
</gene>
<evidence type="ECO:0000313" key="4">
    <source>
        <dbReference type="EnsemblMetazoa" id="CapteP188900"/>
    </source>
</evidence>
<keyword evidence="5" id="KW-1185">Reference proteome</keyword>
<dbReference type="Proteomes" id="UP000014760">
    <property type="component" value="Unassembled WGS sequence"/>
</dbReference>
<reference evidence="5" key="1">
    <citation type="submission" date="2012-12" db="EMBL/GenBank/DDBJ databases">
        <authorList>
            <person name="Hellsten U."/>
            <person name="Grimwood J."/>
            <person name="Chapman J.A."/>
            <person name="Shapiro H."/>
            <person name="Aerts A."/>
            <person name="Otillar R.P."/>
            <person name="Terry A.Y."/>
            <person name="Boore J.L."/>
            <person name="Simakov O."/>
            <person name="Marletaz F."/>
            <person name="Cho S.-J."/>
            <person name="Edsinger-Gonzales E."/>
            <person name="Havlak P."/>
            <person name="Kuo D.-H."/>
            <person name="Larsson T."/>
            <person name="Lv J."/>
            <person name="Arendt D."/>
            <person name="Savage R."/>
            <person name="Osoegawa K."/>
            <person name="de Jong P."/>
            <person name="Lindberg D.R."/>
            <person name="Seaver E.C."/>
            <person name="Weisblat D.A."/>
            <person name="Putnam N.H."/>
            <person name="Grigoriev I.V."/>
            <person name="Rokhsar D.S."/>
        </authorList>
    </citation>
    <scope>NUCLEOTIDE SEQUENCE</scope>
    <source>
        <strain evidence="5">I ESC-2004</strain>
    </source>
</reference>
<evidence type="ECO:0000313" key="3">
    <source>
        <dbReference type="EMBL" id="ELT97569.1"/>
    </source>
</evidence>
<dbReference type="AlphaFoldDB" id="R7TV18"/>
<sequence>MEYDSFTGPQANETIRVKPEANGRRIRINEFTLESDEGDAESDLEINRDEQDALKFFSAIADVSATERFIKRVGFCDGDKPSRTLEWLRAIDRLPDNVQVEIALQTAESTIHSSLRELKNAKWPKIKTLLANRYVNANFSEAQKEALDRLEQRPGEGLYNYITTFEVLLNEAYQALPLDQTSLIRTFLSGLSDRDMAKSVARKKLKTLPEVVKEVRRHYQDDDLLRPHAESQGIFLENAELKTLVYLLSKPCTRTLLGKPAIDAEGRVIHLRIVELDRRAAIEPSTPTPVVVPADIPDVWVTDRIDLHDLARRQKEQFCDAYVEASQETDESPYIVQGSLLFTMAEPSRNAGRYLRLLLPQQFRQQVIDRCHAEDDPDGHDYCDGSDDTDGHTYREDPDDVDDHDDHDNPDDQDVPDDHDDHDDHDNPDDHDDPDDHTDRNDHDESRDDSLDKEPDLRAARARDCFHLPRGNQRILRGHKANVQLTNTGGQKFAENKEVESKRIHHCQIATTWKAPNLCIYD</sequence>
<reference evidence="4" key="3">
    <citation type="submission" date="2015-06" db="UniProtKB">
        <authorList>
            <consortium name="EnsemblMetazoa"/>
        </authorList>
    </citation>
    <scope>IDENTIFICATION</scope>
</reference>
<evidence type="ECO:0000313" key="5">
    <source>
        <dbReference type="Proteomes" id="UP000014760"/>
    </source>
</evidence>
<feature type="compositionally biased region" description="Acidic residues" evidence="1">
    <location>
        <begin position="397"/>
        <end position="436"/>
    </location>
</feature>
<feature type="domain" description="Retrotransposon gag" evidence="2">
    <location>
        <begin position="105"/>
        <end position="192"/>
    </location>
</feature>
<dbReference type="EMBL" id="KB308527">
    <property type="protein sequence ID" value="ELT97569.1"/>
    <property type="molecule type" value="Genomic_DNA"/>
</dbReference>
<dbReference type="EMBL" id="AMQN01027492">
    <property type="status" value="NOT_ANNOTATED_CDS"/>
    <property type="molecule type" value="Genomic_DNA"/>
</dbReference>
<dbReference type="EMBL" id="AMQN01027491">
    <property type="status" value="NOT_ANNOTATED_CDS"/>
    <property type="molecule type" value="Genomic_DNA"/>
</dbReference>
<dbReference type="OrthoDB" id="427960at2759"/>
<protein>
    <recommendedName>
        <fullName evidence="2">Retrotransposon gag domain-containing protein</fullName>
    </recommendedName>
</protein>
<feature type="region of interest" description="Disordered" evidence="1">
    <location>
        <begin position="374"/>
        <end position="456"/>
    </location>
</feature>
<dbReference type="HOGENOM" id="CLU_030834_0_0_1"/>
<proteinExistence type="predicted"/>
<dbReference type="InterPro" id="IPR005162">
    <property type="entry name" value="Retrotrans_gag_dom"/>
</dbReference>